<evidence type="ECO:0000256" key="4">
    <source>
        <dbReference type="ARBA" id="ARBA00022490"/>
    </source>
</evidence>
<name>A0A5N5QU01_9AGAM</name>
<dbReference type="Gene3D" id="1.20.1410.10">
    <property type="entry name" value="I/LWEQ domain"/>
    <property type="match status" value="1"/>
</dbReference>
<keyword evidence="6" id="KW-0131">Cell cycle</keyword>
<sequence length="360" mass="39261">MPLDAENLFKTSLQQAIFACATSLDALKASRTQAPEIPENKPSPADVRSDFISILTLLYARSTSLTLVLNAGPDSYSAAREPLADISRDVTRLAHCAGLFSVVGPTIRSEAIWATEEVVGSIQTYLLSFTRSKATQATPEDSKSSLMLRVGTIHSTIDQIKSSFSVDNRAAIAKRWRSDASHLDDAMREVKEIIEEAESNDPGSLEDDFDDGWGEITNSRAGKLAEHEVETAKKVMLILRMVALLHKRILLRIITPWPGTKADGTELERLLSLSSELAARIDDMAASLWSPQDPQQIAARAAAVQKRADALRESLISSGSLPSGQPIEPGTDSHVDSKDVEWFQMCFSQIDKAVSNISNV</sequence>
<evidence type="ECO:0000259" key="8">
    <source>
        <dbReference type="Pfam" id="PF20936"/>
    </source>
</evidence>
<dbReference type="Pfam" id="PF13324">
    <property type="entry name" value="GCIP_N"/>
    <property type="match status" value="1"/>
</dbReference>
<evidence type="ECO:0000313" key="9">
    <source>
        <dbReference type="EMBL" id="KAB5594646.1"/>
    </source>
</evidence>
<feature type="domain" description="Cyclin-D1-binding protein 1-like N-terminal" evidence="7">
    <location>
        <begin position="53"/>
        <end position="196"/>
    </location>
</feature>
<reference evidence="9 10" key="1">
    <citation type="journal article" date="2019" name="Fungal Biol. Biotechnol.">
        <title>Draft genome sequence of fastidious pathogen Ceratobasidium theobromae, which causes vascular-streak dieback in Theobroma cacao.</title>
        <authorList>
            <person name="Ali S.S."/>
            <person name="Asman A."/>
            <person name="Shao J."/>
            <person name="Firmansyah A.P."/>
            <person name="Susilo A.W."/>
            <person name="Rosmana A."/>
            <person name="McMahon P."/>
            <person name="Junaid M."/>
            <person name="Guest D."/>
            <person name="Kheng T.Y."/>
            <person name="Meinhardt L.W."/>
            <person name="Bailey B.A."/>
        </authorList>
    </citation>
    <scope>NUCLEOTIDE SEQUENCE [LARGE SCALE GENOMIC DNA]</scope>
    <source>
        <strain evidence="9 10">CT2</strain>
    </source>
</reference>
<dbReference type="EMBL" id="SSOP01000018">
    <property type="protein sequence ID" value="KAB5594646.1"/>
    <property type="molecule type" value="Genomic_DNA"/>
</dbReference>
<comment type="caution">
    <text evidence="9">The sequence shown here is derived from an EMBL/GenBank/DDBJ whole genome shotgun (WGS) entry which is preliminary data.</text>
</comment>
<evidence type="ECO:0000256" key="5">
    <source>
        <dbReference type="ARBA" id="ARBA00023242"/>
    </source>
</evidence>
<dbReference type="PANTHER" id="PTHR15492:SF1">
    <property type="entry name" value="CYCLIN-D1-BINDING PROTEIN 1"/>
    <property type="match status" value="1"/>
</dbReference>
<dbReference type="OrthoDB" id="41588at2759"/>
<evidence type="ECO:0000256" key="3">
    <source>
        <dbReference type="ARBA" id="ARBA00008940"/>
    </source>
</evidence>
<dbReference type="Proteomes" id="UP000383932">
    <property type="component" value="Unassembled WGS sequence"/>
</dbReference>
<dbReference type="Pfam" id="PF20936">
    <property type="entry name" value="GCIP_C"/>
    <property type="match status" value="1"/>
</dbReference>
<dbReference type="InterPro" id="IPR049318">
    <property type="entry name" value="GCIP_C"/>
</dbReference>
<organism evidence="9 10">
    <name type="scientific">Ceratobasidium theobromae</name>
    <dbReference type="NCBI Taxonomy" id="1582974"/>
    <lineage>
        <taxon>Eukaryota</taxon>
        <taxon>Fungi</taxon>
        <taxon>Dikarya</taxon>
        <taxon>Basidiomycota</taxon>
        <taxon>Agaricomycotina</taxon>
        <taxon>Agaricomycetes</taxon>
        <taxon>Cantharellales</taxon>
        <taxon>Ceratobasidiaceae</taxon>
        <taxon>Ceratobasidium</taxon>
    </lineage>
</organism>
<evidence type="ECO:0000256" key="2">
    <source>
        <dbReference type="ARBA" id="ARBA00004496"/>
    </source>
</evidence>
<dbReference type="GO" id="GO:0005737">
    <property type="term" value="C:cytoplasm"/>
    <property type="evidence" value="ECO:0007669"/>
    <property type="project" value="UniProtKB-SubCell"/>
</dbReference>
<protein>
    <submittedName>
        <fullName evidence="9">Grap2/cyclin-D-interacting protein</fullName>
    </submittedName>
</protein>
<gene>
    <name evidence="9" type="ORF">CTheo_1968</name>
</gene>
<keyword evidence="4" id="KW-0963">Cytoplasm</keyword>
<dbReference type="GO" id="GO:0005634">
    <property type="term" value="C:nucleus"/>
    <property type="evidence" value="ECO:0007669"/>
    <property type="project" value="UniProtKB-SubCell"/>
</dbReference>
<dbReference type="InterPro" id="IPR049317">
    <property type="entry name" value="GCIP-like_N"/>
</dbReference>
<evidence type="ECO:0000259" key="7">
    <source>
        <dbReference type="Pfam" id="PF13324"/>
    </source>
</evidence>
<accession>A0A5N5QU01</accession>
<feature type="domain" description="Cyclin-D1-binding protein 1-like C-terminal" evidence="8">
    <location>
        <begin position="210"/>
        <end position="310"/>
    </location>
</feature>
<comment type="similarity">
    <text evidence="3">Belongs to the CCNDBP1 family.</text>
</comment>
<evidence type="ECO:0000256" key="6">
    <source>
        <dbReference type="ARBA" id="ARBA00023306"/>
    </source>
</evidence>
<evidence type="ECO:0000256" key="1">
    <source>
        <dbReference type="ARBA" id="ARBA00004123"/>
    </source>
</evidence>
<proteinExistence type="inferred from homology"/>
<comment type="subcellular location">
    <subcellularLocation>
        <location evidence="2">Cytoplasm</location>
    </subcellularLocation>
    <subcellularLocation>
        <location evidence="1">Nucleus</location>
    </subcellularLocation>
</comment>
<dbReference type="AlphaFoldDB" id="A0A5N5QU01"/>
<keyword evidence="5" id="KW-0539">Nucleus</keyword>
<dbReference type="PANTHER" id="PTHR15492">
    <property type="entry name" value="CYCLIN D1-BINDING PROTEIN 1"/>
    <property type="match status" value="1"/>
</dbReference>
<dbReference type="InterPro" id="IPR026907">
    <property type="entry name" value="GCIP-like"/>
</dbReference>
<evidence type="ECO:0000313" key="10">
    <source>
        <dbReference type="Proteomes" id="UP000383932"/>
    </source>
</evidence>
<keyword evidence="10" id="KW-1185">Reference proteome</keyword>